<feature type="compositionally biased region" description="Acidic residues" evidence="1">
    <location>
        <begin position="258"/>
        <end position="324"/>
    </location>
</feature>
<dbReference type="Pfam" id="PF14344">
    <property type="entry name" value="DUF4397"/>
    <property type="match status" value="1"/>
</dbReference>
<feature type="region of interest" description="Disordered" evidence="1">
    <location>
        <begin position="235"/>
        <end position="324"/>
    </location>
</feature>
<proteinExistence type="predicted"/>
<evidence type="ECO:0000259" key="2">
    <source>
        <dbReference type="Pfam" id="PF14344"/>
    </source>
</evidence>
<comment type="caution">
    <text evidence="3">The sequence shown here is derived from an EMBL/GenBank/DDBJ whole genome shotgun (WGS) entry which is preliminary data.</text>
</comment>
<protein>
    <submittedName>
        <fullName evidence="3">DUF4397 domain-containing protein</fullName>
    </submittedName>
</protein>
<organism evidence="3 4">
    <name type="scientific">Salinirubrum litoreum</name>
    <dbReference type="NCBI Taxonomy" id="1126234"/>
    <lineage>
        <taxon>Archaea</taxon>
        <taxon>Methanobacteriati</taxon>
        <taxon>Methanobacteriota</taxon>
        <taxon>Stenosarchaea group</taxon>
        <taxon>Halobacteria</taxon>
        <taxon>Halobacteriales</taxon>
        <taxon>Haloferacaceae</taxon>
        <taxon>Salinirubrum</taxon>
    </lineage>
</organism>
<evidence type="ECO:0000256" key="1">
    <source>
        <dbReference type="SAM" id="MobiDB-lite"/>
    </source>
</evidence>
<dbReference type="InterPro" id="IPR025510">
    <property type="entry name" value="DUF4397"/>
</dbReference>
<feature type="domain" description="DUF4397" evidence="2">
    <location>
        <begin position="49"/>
        <end position="167"/>
    </location>
</feature>
<feature type="region of interest" description="Disordered" evidence="1">
    <location>
        <begin position="21"/>
        <end position="47"/>
    </location>
</feature>
<name>A0ABD5R8N3_9EURY</name>
<evidence type="ECO:0000313" key="4">
    <source>
        <dbReference type="Proteomes" id="UP001596201"/>
    </source>
</evidence>
<keyword evidence="4" id="KW-1185">Reference proteome</keyword>
<dbReference type="RefSeq" id="WP_380699332.1">
    <property type="nucleotide sequence ID" value="NZ_JBHSKX010000001.1"/>
</dbReference>
<dbReference type="AlphaFoldDB" id="A0ABD5R8N3"/>
<dbReference type="Proteomes" id="UP001596201">
    <property type="component" value="Unassembled WGS sequence"/>
</dbReference>
<gene>
    <name evidence="3" type="ORF">ACFPJ5_05035</name>
</gene>
<evidence type="ECO:0000313" key="3">
    <source>
        <dbReference type="EMBL" id="MFC5366293.1"/>
    </source>
</evidence>
<accession>A0ABD5R8N3</accession>
<reference evidence="3 4" key="1">
    <citation type="journal article" date="2019" name="Int. J. Syst. Evol. Microbiol.">
        <title>The Global Catalogue of Microorganisms (GCM) 10K type strain sequencing project: providing services to taxonomists for standard genome sequencing and annotation.</title>
        <authorList>
            <consortium name="The Broad Institute Genomics Platform"/>
            <consortium name="The Broad Institute Genome Sequencing Center for Infectious Disease"/>
            <person name="Wu L."/>
            <person name="Ma J."/>
        </authorList>
    </citation>
    <scope>NUCLEOTIDE SEQUENCE [LARGE SCALE GENOMIC DNA]</scope>
    <source>
        <strain evidence="3 4">CGMCC 1.12237</strain>
    </source>
</reference>
<dbReference type="EMBL" id="JBHSKX010000001">
    <property type="protein sequence ID" value="MFC5366293.1"/>
    <property type="molecule type" value="Genomic_DNA"/>
</dbReference>
<sequence>MPHTRRNVLAGIGSTVAVAGGTGIVLADPPGDRGRGRDDDDEEDGGDEAAVRVAHASPDAPAVDVYVDGSRVIESLGFRDVTDYLELSDGEYGVQVTAAGDPDTVVFDQTVELAGEDYTAVALGEVASDDTEFGVEVFEDENGRVFDGNARVRVVHASPDAPAVDVTVNDGSAMLFDGVEFGESGGYVEVPAGEYAVEVRPDTEDDDGSVVFETILPLTAGSIYTVFAVGYLSPDDESSDEEFGLVPTIDKTAPPRGDEDEDEEEDDEEDDEDEREEEDDEDEREEEDDEDDEEESERDDDDEEEQDEDDEEEEEEDEEEEDDD</sequence>